<evidence type="ECO:0000313" key="3">
    <source>
        <dbReference type="Proteomes" id="UP000193240"/>
    </source>
</evidence>
<evidence type="ECO:0000259" key="1">
    <source>
        <dbReference type="Pfam" id="PF00561"/>
    </source>
</evidence>
<gene>
    <name evidence="2" type="ORF">B5807_03064</name>
</gene>
<keyword evidence="3" id="KW-1185">Reference proteome</keyword>
<accession>A0A1Y2MB20</accession>
<reference evidence="2 3" key="1">
    <citation type="journal article" date="2017" name="Genome Announc.">
        <title>Genome sequence of the saprophytic ascomycete Epicoccum nigrum ICMP 19927 strain isolated from New Zealand.</title>
        <authorList>
            <person name="Fokin M."/>
            <person name="Fleetwood D."/>
            <person name="Weir B.S."/>
            <person name="Villas-Boas S.G."/>
        </authorList>
    </citation>
    <scope>NUCLEOTIDE SEQUENCE [LARGE SCALE GENOMIC DNA]</scope>
    <source>
        <strain evidence="2 3">ICMP 19927</strain>
    </source>
</reference>
<dbReference type="SUPFAM" id="SSF53474">
    <property type="entry name" value="alpha/beta-Hydrolases"/>
    <property type="match status" value="1"/>
</dbReference>
<dbReference type="InterPro" id="IPR000073">
    <property type="entry name" value="AB_hydrolase_1"/>
</dbReference>
<dbReference type="AlphaFoldDB" id="A0A1Y2MB20"/>
<dbReference type="Pfam" id="PF00561">
    <property type="entry name" value="Abhydrolase_1"/>
    <property type="match status" value="1"/>
</dbReference>
<protein>
    <recommendedName>
        <fullName evidence="1">AB hydrolase-1 domain-containing protein</fullName>
    </recommendedName>
</protein>
<dbReference type="EMBL" id="KZ107839">
    <property type="protein sequence ID" value="OSS52428.1"/>
    <property type="molecule type" value="Genomic_DNA"/>
</dbReference>
<sequence length="324" mass="35982">MHIKSDNPWHSRPSHSGFVCIGTHTLWASVAGPIRTPTSPLLIFITGAGASSAVYIKLREALSKHIRVLSYDRAGYDQSTLPTLSTPPDGRILAMDTAHDLTKLLKATQLEPPYIPMAHSYGGIVARSFLELHKENPTTISGLILCDTATELMLQVFPSIPDANLEAVARNVDWEALTHLREESGMSDAEYAYAMEAQMRTVKGLAREDTHASGRALALCEQLRLRTLGSRPLLVTRSNLAGDFQRRYDEGVRLGDGTEEEREKAREFILLTRLYQDQIARVQGLLSSEVAFRAWEEYGHDAPIRNVDFVVGEVVGWFHSSVDV</sequence>
<dbReference type="OMA" id="REAVCWV"/>
<name>A0A1Y2MB20_EPING</name>
<dbReference type="Gene3D" id="3.40.50.1820">
    <property type="entry name" value="alpha/beta hydrolase"/>
    <property type="match status" value="1"/>
</dbReference>
<proteinExistence type="predicted"/>
<dbReference type="InParanoid" id="A0A1Y2MB20"/>
<organism evidence="2 3">
    <name type="scientific">Epicoccum nigrum</name>
    <name type="common">Soil fungus</name>
    <name type="synonym">Epicoccum purpurascens</name>
    <dbReference type="NCBI Taxonomy" id="105696"/>
    <lineage>
        <taxon>Eukaryota</taxon>
        <taxon>Fungi</taxon>
        <taxon>Dikarya</taxon>
        <taxon>Ascomycota</taxon>
        <taxon>Pezizomycotina</taxon>
        <taxon>Dothideomycetes</taxon>
        <taxon>Pleosporomycetidae</taxon>
        <taxon>Pleosporales</taxon>
        <taxon>Pleosporineae</taxon>
        <taxon>Didymellaceae</taxon>
        <taxon>Epicoccum</taxon>
    </lineage>
</organism>
<feature type="domain" description="AB hydrolase-1" evidence="1">
    <location>
        <begin position="40"/>
        <end position="172"/>
    </location>
</feature>
<evidence type="ECO:0000313" key="2">
    <source>
        <dbReference type="EMBL" id="OSS52428.1"/>
    </source>
</evidence>
<dbReference type="STRING" id="105696.A0A1Y2MB20"/>
<dbReference type="InterPro" id="IPR029058">
    <property type="entry name" value="AB_hydrolase_fold"/>
</dbReference>
<dbReference type="Proteomes" id="UP000193240">
    <property type="component" value="Unassembled WGS sequence"/>
</dbReference>